<dbReference type="Pfam" id="PF02902">
    <property type="entry name" value="Peptidase_C48"/>
    <property type="match status" value="1"/>
</dbReference>
<dbReference type="AlphaFoldDB" id="A0A073I0E0"/>
<protein>
    <recommendedName>
        <fullName evidence="4">Ubiquitin-like protease family profile domain-containing protein</fullName>
    </recommendedName>
</protein>
<accession>A0A073I0E0</accession>
<keyword evidence="1" id="KW-0645">Protease</keyword>
<feature type="compositionally biased region" description="Basic and acidic residues" evidence="3">
    <location>
        <begin position="446"/>
        <end position="466"/>
    </location>
</feature>
<dbReference type="GO" id="GO:0006508">
    <property type="term" value="P:proteolysis"/>
    <property type="evidence" value="ECO:0007669"/>
    <property type="project" value="UniProtKB-KW"/>
</dbReference>
<organism evidence="5 6">
    <name type="scientific">Oxytricha trifallax</name>
    <dbReference type="NCBI Taxonomy" id="1172189"/>
    <lineage>
        <taxon>Eukaryota</taxon>
        <taxon>Sar</taxon>
        <taxon>Alveolata</taxon>
        <taxon>Ciliophora</taxon>
        <taxon>Intramacronucleata</taxon>
        <taxon>Spirotrichea</taxon>
        <taxon>Stichotrichia</taxon>
        <taxon>Sporadotrichida</taxon>
        <taxon>Oxytrichidae</taxon>
        <taxon>Oxytrichinae</taxon>
        <taxon>Oxytricha</taxon>
    </lineage>
</organism>
<reference evidence="6" key="1">
    <citation type="journal article" date="2014" name="Cell">
        <title>The Architecture of a Scrambled Genome Reveals Massive Levels of Genomic Rearrangement during Development.</title>
        <authorList>
            <person name="Chen X."/>
            <person name="Bracht J.R."/>
            <person name="Goldman A.D."/>
            <person name="Dolzhenko E."/>
            <person name="Clay D.M."/>
            <person name="Swart E.C."/>
            <person name="Perlman D.H."/>
            <person name="Doak T.G."/>
            <person name="Stuart A."/>
            <person name="Amemiya C.T."/>
            <person name="Sebra R.P."/>
            <person name="Landweber L.F."/>
        </authorList>
    </citation>
    <scope>NUCLEOTIDE SEQUENCE [LARGE SCALE GENOMIC DNA]</scope>
    <source>
        <strain evidence="6">JRB310</strain>
    </source>
</reference>
<feature type="domain" description="Ubiquitin-like protease family profile" evidence="4">
    <location>
        <begin position="222"/>
        <end position="324"/>
    </location>
</feature>
<dbReference type="GO" id="GO:0008234">
    <property type="term" value="F:cysteine-type peptidase activity"/>
    <property type="evidence" value="ECO:0007669"/>
    <property type="project" value="InterPro"/>
</dbReference>
<evidence type="ECO:0000313" key="6">
    <source>
        <dbReference type="Proteomes" id="UP000053232"/>
    </source>
</evidence>
<sequence>MGFKSKLKIGKSNPSKKLHEPKAQRVEFDKHEDGSTCIQGDQMKFKKIIDLTEVKCQGFDKIIYAKKGWTPMVTRMTTIVCCPSTRLKLEKALVRKYEERQAARRRGAREEDLWSKFQVEHEREINQQWKHFDLIPGNHVSEETLETITRQIEEVQINEQKVRYLTLPPVVLNDNGIHRLEKCIGESNWKLENGKFWRGTDDITGVLIPTSCQSSVKHCQNWVILKVERKSGAIEIYDTRREVGSYAVLQKHIAQLSELASGIVGDDFKVSKLVSMMETNQVRDPEDCGVLATLIINHLALELDGQPVFQIFAKDWVNIQRYYLMFNLEVGFTKMEIGRSGKAISEEETIREMERKSELIWQGADDEMGTSSYYYVPKIDRWDELILREAPRGQLEQELSECEGRFSEIIEGETAAEKYLFPDQIKPNSERCEDKETKLGNSIQRFEGEDKDALSRIDNQEEREKSNIGQESIVK</sequence>
<feature type="region of interest" description="Disordered" evidence="3">
    <location>
        <begin position="1"/>
        <end position="31"/>
    </location>
</feature>
<name>A0A073I0E0_9SPIT</name>
<evidence type="ECO:0000313" key="5">
    <source>
        <dbReference type="EMBL" id="KEJ83149.1"/>
    </source>
</evidence>
<keyword evidence="6" id="KW-1185">Reference proteome</keyword>
<proteinExistence type="predicted"/>
<evidence type="ECO:0000256" key="1">
    <source>
        <dbReference type="ARBA" id="ARBA00022670"/>
    </source>
</evidence>
<dbReference type="InterPro" id="IPR003653">
    <property type="entry name" value="Peptidase_C48_C"/>
</dbReference>
<feature type="compositionally biased region" description="Basic and acidic residues" evidence="3">
    <location>
        <begin position="17"/>
        <end position="31"/>
    </location>
</feature>
<comment type="caution">
    <text evidence="5">The sequence shown here is derived from an EMBL/GenBank/DDBJ whole genome shotgun (WGS) entry which is preliminary data.</text>
</comment>
<evidence type="ECO:0000256" key="3">
    <source>
        <dbReference type="SAM" id="MobiDB-lite"/>
    </source>
</evidence>
<evidence type="ECO:0000256" key="2">
    <source>
        <dbReference type="ARBA" id="ARBA00022801"/>
    </source>
</evidence>
<gene>
    <name evidence="5" type="ORF">OXYTRIMIC_345</name>
</gene>
<evidence type="ECO:0000259" key="4">
    <source>
        <dbReference type="Pfam" id="PF02902"/>
    </source>
</evidence>
<keyword evidence="2" id="KW-0378">Hydrolase</keyword>
<dbReference type="Proteomes" id="UP000053232">
    <property type="component" value="Unassembled WGS sequence"/>
</dbReference>
<feature type="compositionally biased region" description="Basic and acidic residues" evidence="3">
    <location>
        <begin position="428"/>
        <end position="438"/>
    </location>
</feature>
<feature type="region of interest" description="Disordered" evidence="3">
    <location>
        <begin position="425"/>
        <end position="475"/>
    </location>
</feature>
<dbReference type="EMBL" id="ARYC01000151">
    <property type="protein sequence ID" value="KEJ83149.1"/>
    <property type="molecule type" value="Genomic_DNA"/>
</dbReference>